<reference evidence="1 2" key="1">
    <citation type="submission" date="2024-01" db="EMBL/GenBank/DDBJ databases">
        <title>A telomere-to-telomere, gap-free genome of sweet tea (Lithocarpus litseifolius).</title>
        <authorList>
            <person name="Zhou J."/>
        </authorList>
    </citation>
    <scope>NUCLEOTIDE SEQUENCE [LARGE SCALE GENOMIC DNA]</scope>
    <source>
        <strain evidence="1">Zhou-2022a</strain>
        <tissue evidence="1">Leaf</tissue>
    </source>
</reference>
<organism evidence="1 2">
    <name type="scientific">Lithocarpus litseifolius</name>
    <dbReference type="NCBI Taxonomy" id="425828"/>
    <lineage>
        <taxon>Eukaryota</taxon>
        <taxon>Viridiplantae</taxon>
        <taxon>Streptophyta</taxon>
        <taxon>Embryophyta</taxon>
        <taxon>Tracheophyta</taxon>
        <taxon>Spermatophyta</taxon>
        <taxon>Magnoliopsida</taxon>
        <taxon>eudicotyledons</taxon>
        <taxon>Gunneridae</taxon>
        <taxon>Pentapetalae</taxon>
        <taxon>rosids</taxon>
        <taxon>fabids</taxon>
        <taxon>Fagales</taxon>
        <taxon>Fagaceae</taxon>
        <taxon>Lithocarpus</taxon>
    </lineage>
</organism>
<dbReference type="EMBL" id="JAZDWU010000011">
    <property type="protein sequence ID" value="KAK9985964.1"/>
    <property type="molecule type" value="Genomic_DNA"/>
</dbReference>
<sequence>MEGKWRIGNGYNIPLNHKDWFPDPNLSVHQPHLPISTVGDLIDHERMPAKLDIFKLTQDGGGPFGK</sequence>
<name>A0AAW2BM20_9ROSI</name>
<accession>A0AAW2BM20</accession>
<evidence type="ECO:0000313" key="2">
    <source>
        <dbReference type="Proteomes" id="UP001459277"/>
    </source>
</evidence>
<protein>
    <submittedName>
        <fullName evidence="1">Uncharacterized protein</fullName>
    </submittedName>
</protein>
<dbReference type="AlphaFoldDB" id="A0AAW2BM20"/>
<evidence type="ECO:0000313" key="1">
    <source>
        <dbReference type="EMBL" id="KAK9985964.1"/>
    </source>
</evidence>
<gene>
    <name evidence="1" type="ORF">SO802_030915</name>
</gene>
<proteinExistence type="predicted"/>
<keyword evidence="2" id="KW-1185">Reference proteome</keyword>
<comment type="caution">
    <text evidence="1">The sequence shown here is derived from an EMBL/GenBank/DDBJ whole genome shotgun (WGS) entry which is preliminary data.</text>
</comment>
<dbReference type="Proteomes" id="UP001459277">
    <property type="component" value="Unassembled WGS sequence"/>
</dbReference>